<dbReference type="InterPro" id="IPR052449">
    <property type="entry name" value="STYX-Interacting_Phosphatase"/>
</dbReference>
<dbReference type="GO" id="GO:1990444">
    <property type="term" value="F:F-box domain binding"/>
    <property type="evidence" value="ECO:0007669"/>
    <property type="project" value="TreeGrafter"/>
</dbReference>
<dbReference type="GO" id="GO:0062026">
    <property type="term" value="P:negative regulation of SCF-dependent proteasomal ubiquitin-dependent catabolic process"/>
    <property type="evidence" value="ECO:0007669"/>
    <property type="project" value="TreeGrafter"/>
</dbReference>
<dbReference type="GO" id="GO:0070372">
    <property type="term" value="P:regulation of ERK1 and ERK2 cascade"/>
    <property type="evidence" value="ECO:0007669"/>
    <property type="project" value="TreeGrafter"/>
</dbReference>
<keyword evidence="3" id="KW-1185">Reference proteome</keyword>
<dbReference type="VEuPathDB" id="FungiDB:BON22_2701"/>
<dbReference type="GO" id="GO:0005737">
    <property type="term" value="C:cytoplasm"/>
    <property type="evidence" value="ECO:0007669"/>
    <property type="project" value="TreeGrafter"/>
</dbReference>
<proteinExistence type="predicted"/>
<reference evidence="1" key="1">
    <citation type="journal article" date="2014" name="Genome Announc.">
        <title>Genome sequence of the yeast Cyberlindnera fabianii (Hansenula fabianii).</title>
        <authorList>
            <person name="Freel K.C."/>
            <person name="Sarilar V."/>
            <person name="Neuveglise C."/>
            <person name="Devillers H."/>
            <person name="Friedrich A."/>
            <person name="Schacherer J."/>
        </authorList>
    </citation>
    <scope>NUCLEOTIDE SEQUENCE</scope>
    <source>
        <strain evidence="1">YJS4271</strain>
    </source>
</reference>
<dbReference type="EMBL" id="MPUK01000004">
    <property type="protein sequence ID" value="ONH67778.1"/>
    <property type="molecule type" value="Genomic_DNA"/>
</dbReference>
<dbReference type="EMBL" id="LK052894">
    <property type="protein sequence ID" value="CDR42426.1"/>
    <property type="molecule type" value="Genomic_DNA"/>
</dbReference>
<protein>
    <submittedName>
        <fullName evidence="1">CYFA0S09e03334g1_1</fullName>
    </submittedName>
    <submittedName>
        <fullName evidence="2">Dual specificity protein phosphatase 14</fullName>
    </submittedName>
</protein>
<dbReference type="GO" id="GO:0005654">
    <property type="term" value="C:nucleoplasm"/>
    <property type="evidence" value="ECO:0007669"/>
    <property type="project" value="TreeGrafter"/>
</dbReference>
<reference evidence="3" key="2">
    <citation type="journal article" date="2017" name="Genome Announc.">
        <title>Genome sequences of Cyberlindnera fabianii 65, Pichia kudriavzevii 129, and Saccharomyces cerevisiae 131 isolated from fermented masau fruits in Zimbabwe.</title>
        <authorList>
            <person name="van Rijswijck I.M.H."/>
            <person name="Derks M.F.L."/>
            <person name="Abee T."/>
            <person name="de Ridder D."/>
            <person name="Smid E.J."/>
        </authorList>
    </citation>
    <scope>NUCLEOTIDE SEQUENCE [LARGE SCALE GENOMIC DNA]</scope>
    <source>
        <strain evidence="3">65</strain>
    </source>
</reference>
<dbReference type="SUPFAM" id="SSF52799">
    <property type="entry name" value="(Phosphotyrosine protein) phosphatases II"/>
    <property type="match status" value="1"/>
</dbReference>
<name>A0A061AXY8_CYBFA</name>
<gene>
    <name evidence="2" type="ORF">BON22_2701</name>
    <name evidence="1" type="ORF">CYFA0S_09e03334g</name>
</gene>
<dbReference type="Proteomes" id="UP000189513">
    <property type="component" value="Unassembled WGS sequence"/>
</dbReference>
<sequence length="244" mass="27480">MADFRNQHALATAVNQLQPQKLSNNVWLGPLNSVAQNDFLSQNNIKFIVGILPSQKCCYYLRDLSSDLFCCVSIDPNFNVQKLTEDEGACLMKFNTKFTPNISTLTENRLSNAVVTNINFQKILNDFLDIMHSAQKMDPQAGILLFSLNGNDNMLSTFALSYIMDQHNCDLTQAFSYLRSIRPSVKDFDELGFYANELVKFSITLKSVKAYGALPSLKTKRSAADVVDHDDAELESPRLKRTFV</sequence>
<dbReference type="OrthoDB" id="4069549at2759"/>
<dbReference type="PANTHER" id="PTHR46588:SF1">
    <property type="entry name" value="SERINE_THREONINE_TYROSINE-INTERACTING PROTEIN"/>
    <property type="match status" value="1"/>
</dbReference>
<dbReference type="OMA" id="VWLGPLN"/>
<evidence type="ECO:0000313" key="1">
    <source>
        <dbReference type="EMBL" id="CDR42426.1"/>
    </source>
</evidence>
<accession>A0A061AXY8</accession>
<dbReference type="AlphaFoldDB" id="A0A061AXY8"/>
<organism evidence="1">
    <name type="scientific">Cyberlindnera fabianii</name>
    <name type="common">Yeast</name>
    <name type="synonym">Hansenula fabianii</name>
    <dbReference type="NCBI Taxonomy" id="36022"/>
    <lineage>
        <taxon>Eukaryota</taxon>
        <taxon>Fungi</taxon>
        <taxon>Dikarya</taxon>
        <taxon>Ascomycota</taxon>
        <taxon>Saccharomycotina</taxon>
        <taxon>Saccharomycetes</taxon>
        <taxon>Phaffomycetales</taxon>
        <taxon>Phaffomycetaceae</taxon>
        <taxon>Cyberlindnera</taxon>
    </lineage>
</organism>
<dbReference type="PANTHER" id="PTHR46588">
    <property type="entry name" value="SERINE/THREONINE/TYROSINE-INTERACTING PROTEIN"/>
    <property type="match status" value="1"/>
</dbReference>
<evidence type="ECO:0000313" key="3">
    <source>
        <dbReference type="Proteomes" id="UP000189513"/>
    </source>
</evidence>
<reference evidence="2" key="3">
    <citation type="submission" date="2017-01" db="EMBL/GenBank/DDBJ databases">
        <authorList>
            <person name="Mah S.A."/>
            <person name="Swanson W.J."/>
            <person name="Moy G.W."/>
            <person name="Vacquier V.D."/>
        </authorList>
    </citation>
    <scope>NUCLEOTIDE SEQUENCE [LARGE SCALE GENOMIC DNA]</scope>
    <source>
        <strain evidence="2">65</strain>
    </source>
</reference>
<evidence type="ECO:0000313" key="2">
    <source>
        <dbReference type="EMBL" id="ONH67778.1"/>
    </source>
</evidence>
<dbReference type="Gene3D" id="3.90.190.10">
    <property type="entry name" value="Protein tyrosine phosphatase superfamily"/>
    <property type="match status" value="1"/>
</dbReference>
<dbReference type="InterPro" id="IPR029021">
    <property type="entry name" value="Prot-tyrosine_phosphatase-like"/>
</dbReference>